<evidence type="ECO:0000313" key="7">
    <source>
        <dbReference type="Proteomes" id="UP000694843"/>
    </source>
</evidence>
<dbReference type="GO" id="GO:0005739">
    <property type="term" value="C:mitochondrion"/>
    <property type="evidence" value="ECO:0007669"/>
    <property type="project" value="UniProtKB-SubCell"/>
</dbReference>
<dbReference type="NCBIfam" id="TIGR00133">
    <property type="entry name" value="gatB"/>
    <property type="match status" value="1"/>
</dbReference>
<evidence type="ECO:0000313" key="8">
    <source>
        <dbReference type="RefSeq" id="XP_018016989.1"/>
    </source>
</evidence>
<dbReference type="EC" id="6.3.5.-" evidence="5"/>
<dbReference type="InterPro" id="IPR014746">
    <property type="entry name" value="Gln_synth/guanido_kin_cat_dom"/>
</dbReference>
<dbReference type="InterPro" id="IPR004413">
    <property type="entry name" value="GatB"/>
</dbReference>
<feature type="domain" description="Aspartyl/Glutamyl-tRNA(Gln) amidotransferase subunit B/E catalytic" evidence="6">
    <location>
        <begin position="43"/>
        <end position="325"/>
    </location>
</feature>
<dbReference type="CTD" id="5188"/>
<name>A0A8B7NTA7_HYAAZ</name>
<dbReference type="KEGG" id="hazt:108673644"/>
<dbReference type="GO" id="GO:0050567">
    <property type="term" value="F:glutaminyl-tRNA synthase (glutamine-hydrolyzing) activity"/>
    <property type="evidence" value="ECO:0007669"/>
    <property type="project" value="UniProtKB-UniRule"/>
</dbReference>
<proteinExistence type="inferred from homology"/>
<evidence type="ECO:0000256" key="5">
    <source>
        <dbReference type="HAMAP-Rule" id="MF_03147"/>
    </source>
</evidence>
<evidence type="ECO:0000259" key="6">
    <source>
        <dbReference type="Pfam" id="PF02934"/>
    </source>
</evidence>
<keyword evidence="4 5" id="KW-0648">Protein biosynthesis</keyword>
<keyword evidence="5" id="KW-0496">Mitochondrion</keyword>
<comment type="catalytic activity">
    <reaction evidence="5">
        <text>L-glutamyl-tRNA(Gln) + L-glutamine + ATP + H2O = L-glutaminyl-tRNA(Gln) + L-glutamate + ADP + phosphate + H(+)</text>
        <dbReference type="Rhea" id="RHEA:17521"/>
        <dbReference type="Rhea" id="RHEA-COMP:9681"/>
        <dbReference type="Rhea" id="RHEA-COMP:9684"/>
        <dbReference type="ChEBI" id="CHEBI:15377"/>
        <dbReference type="ChEBI" id="CHEBI:15378"/>
        <dbReference type="ChEBI" id="CHEBI:29985"/>
        <dbReference type="ChEBI" id="CHEBI:30616"/>
        <dbReference type="ChEBI" id="CHEBI:43474"/>
        <dbReference type="ChEBI" id="CHEBI:58359"/>
        <dbReference type="ChEBI" id="CHEBI:78520"/>
        <dbReference type="ChEBI" id="CHEBI:78521"/>
        <dbReference type="ChEBI" id="CHEBI:456216"/>
    </reaction>
</comment>
<organism evidence="7 8">
    <name type="scientific">Hyalella azteca</name>
    <name type="common">Amphipod</name>
    <dbReference type="NCBI Taxonomy" id="294128"/>
    <lineage>
        <taxon>Eukaryota</taxon>
        <taxon>Metazoa</taxon>
        <taxon>Ecdysozoa</taxon>
        <taxon>Arthropoda</taxon>
        <taxon>Crustacea</taxon>
        <taxon>Multicrustacea</taxon>
        <taxon>Malacostraca</taxon>
        <taxon>Eumalacostraca</taxon>
        <taxon>Peracarida</taxon>
        <taxon>Amphipoda</taxon>
        <taxon>Senticaudata</taxon>
        <taxon>Talitrida</taxon>
        <taxon>Talitroidea</taxon>
        <taxon>Hyalellidae</taxon>
        <taxon>Hyalella</taxon>
    </lineage>
</organism>
<dbReference type="RefSeq" id="XP_018016989.1">
    <property type="nucleotide sequence ID" value="XM_018161500.2"/>
</dbReference>
<accession>A0A8B7NTA7</accession>
<evidence type="ECO:0000256" key="2">
    <source>
        <dbReference type="ARBA" id="ARBA00022741"/>
    </source>
</evidence>
<evidence type="ECO:0000256" key="4">
    <source>
        <dbReference type="ARBA" id="ARBA00022917"/>
    </source>
</evidence>
<dbReference type="GeneID" id="108673644"/>
<dbReference type="AlphaFoldDB" id="A0A8B7NTA7"/>
<keyword evidence="3 5" id="KW-0067">ATP-binding</keyword>
<keyword evidence="2 5" id="KW-0547">Nucleotide-binding</keyword>
<comment type="function">
    <text evidence="5">Allows the formation of correctly charged Gln-tRNA(Gln) through the transamidation of misacylated Glu-tRNA(Gln) in the mitochondria. The reaction takes place in the presence of glutamine and ATP through an activated gamma-phospho-Glu-tRNA(Gln).</text>
</comment>
<dbReference type="GO" id="GO:0030956">
    <property type="term" value="C:glutamyl-tRNA(Gln) amidotransferase complex"/>
    <property type="evidence" value="ECO:0007669"/>
    <property type="project" value="UniProtKB-UniRule"/>
</dbReference>
<dbReference type="Proteomes" id="UP000694843">
    <property type="component" value="Unplaced"/>
</dbReference>
<dbReference type="HAMAP" id="MF_00121">
    <property type="entry name" value="GatB"/>
    <property type="match status" value="1"/>
</dbReference>
<comment type="subunit">
    <text evidence="5">Subunit of the heterotrimeric GatCAB amidotransferase (AdT) complex, composed of A, B and C subunits.</text>
</comment>
<dbReference type="InterPro" id="IPR017959">
    <property type="entry name" value="Asn/Gln-tRNA_amidoTrfase_suB/E"/>
</dbReference>
<dbReference type="PANTHER" id="PTHR11659:SF0">
    <property type="entry name" value="GLUTAMYL-TRNA(GLN) AMIDOTRANSFERASE SUBUNIT B, MITOCHONDRIAL"/>
    <property type="match status" value="1"/>
</dbReference>
<dbReference type="SUPFAM" id="SSF55931">
    <property type="entry name" value="Glutamine synthetase/guanido kinase"/>
    <property type="match status" value="1"/>
</dbReference>
<dbReference type="GO" id="GO:0005524">
    <property type="term" value="F:ATP binding"/>
    <property type="evidence" value="ECO:0007669"/>
    <property type="project" value="UniProtKB-KW"/>
</dbReference>
<comment type="subcellular location">
    <subcellularLocation>
        <location evidence="5">Mitochondrion</location>
    </subcellularLocation>
</comment>
<evidence type="ECO:0000256" key="3">
    <source>
        <dbReference type="ARBA" id="ARBA00022840"/>
    </source>
</evidence>
<keyword evidence="7" id="KW-1185">Reference proteome</keyword>
<dbReference type="GO" id="GO:0032543">
    <property type="term" value="P:mitochondrial translation"/>
    <property type="evidence" value="ECO:0007669"/>
    <property type="project" value="UniProtKB-UniRule"/>
</dbReference>
<dbReference type="NCBIfam" id="NF004012">
    <property type="entry name" value="PRK05477.1-2"/>
    <property type="match status" value="1"/>
</dbReference>
<dbReference type="Pfam" id="PF02934">
    <property type="entry name" value="GatB_N"/>
    <property type="match status" value="1"/>
</dbReference>
<sequence>MKLKQMNASRIIHRQLLSSYLRTARCVQTLANSACVNAPWVGVIGLEVHAQINSRSKLFCRSLNQHNAPVNTCVGIFDTAHPGTLPVLNKACVEAAVLTALALDAQINPVSYFDRKHYFYPDMPAGYQITQQRKPLAGHGQLSFVVIPPEGVPYVCKAQLVQLQLEEDSGKSIHSHMHNKVLVDLNRAGVGLMELVFSPCLHSAAEAAALVRHLALVLRTLGVCTTNMNEGALRVDANLSVHKAGNPLGTRTEIKNLNSFRFLEQAINHELARQISILDAGGNIVNETRSFDPDTGTTASMRDKEGLQDYRFLPEPNLPPLRICDSSTGSAPSSHDCIDVTELRRRLPLLPIISQETLNYLLHGCQLSAKDASNLMLRRATCDHLLATVEDACGAHVAAHDLSTVAAAACLLLHCHSRDMPSSVQDDIKLRLPSPTLWSCAQLLKDNRVRLENAKEIVAMIVRDGDARSPQQIAEEENWLVSSDVEMIEAVTLEIVRKNPELVATYLRRSNNPKKLRRPLVKLSKLTREALGQDADETIVENSIRRAIQMTRPTDPE</sequence>
<reference evidence="8" key="1">
    <citation type="submission" date="2025-08" db="UniProtKB">
        <authorList>
            <consortium name="RefSeq"/>
        </authorList>
    </citation>
    <scope>IDENTIFICATION</scope>
    <source>
        <tissue evidence="8">Whole organism</tissue>
    </source>
</reference>
<dbReference type="PANTHER" id="PTHR11659">
    <property type="entry name" value="GLUTAMYL-TRNA GLN AMIDOTRANSFERASE SUBUNIT B MITOCHONDRIAL AND PROKARYOTIC PET112-RELATED"/>
    <property type="match status" value="1"/>
</dbReference>
<dbReference type="OrthoDB" id="1722066at2759"/>
<dbReference type="GO" id="GO:0070681">
    <property type="term" value="P:glutaminyl-tRNAGln biosynthesis via transamidation"/>
    <property type="evidence" value="ECO:0007669"/>
    <property type="project" value="UniProtKB-UniRule"/>
</dbReference>
<evidence type="ECO:0000256" key="1">
    <source>
        <dbReference type="ARBA" id="ARBA00022598"/>
    </source>
</evidence>
<gene>
    <name evidence="8" type="primary">LOC108673644</name>
</gene>
<keyword evidence="1 5" id="KW-0436">Ligase</keyword>
<dbReference type="InterPro" id="IPR006075">
    <property type="entry name" value="Asn/Gln-tRNA_Trfase_suB/E_cat"/>
</dbReference>
<comment type="similarity">
    <text evidence="5">Belongs to the GatB/GatE family. GatB subfamily.</text>
</comment>
<protein>
    <recommendedName>
        <fullName evidence="5">Glutamyl-tRNA(Gln) amidotransferase subunit B, mitochondrial</fullName>
        <shortName evidence="5">Glu-AdT subunit B</shortName>
        <ecNumber evidence="5">6.3.5.-</ecNumber>
    </recommendedName>
</protein>